<evidence type="ECO:0000256" key="6">
    <source>
        <dbReference type="PIRNR" id="PIRNR018267"/>
    </source>
</evidence>
<proteinExistence type="inferred from homology"/>
<dbReference type="NCBIfam" id="TIGR00632">
    <property type="entry name" value="vsr"/>
    <property type="match status" value="1"/>
</dbReference>
<dbReference type="SUPFAM" id="SSF52980">
    <property type="entry name" value="Restriction endonuclease-like"/>
    <property type="match status" value="1"/>
</dbReference>
<dbReference type="PIRSF" id="PIRSF018267">
    <property type="entry name" value="VSR_endonuc"/>
    <property type="match status" value="1"/>
</dbReference>
<protein>
    <recommendedName>
        <fullName evidence="6">Very short patch repair endonuclease</fullName>
        <ecNumber evidence="6">3.1.-.-</ecNumber>
    </recommendedName>
</protein>
<comment type="similarity">
    <text evidence="6">Belongs to the vsr family.</text>
</comment>
<comment type="caution">
    <text evidence="7">The sequence shown here is derived from an EMBL/GenBank/DDBJ whole genome shotgun (WGS) entry which is preliminary data.</text>
</comment>
<evidence type="ECO:0000256" key="4">
    <source>
        <dbReference type="ARBA" id="ARBA00022801"/>
    </source>
</evidence>
<dbReference type="EC" id="3.1.-.-" evidence="6"/>
<dbReference type="EMBL" id="BROH01000002">
    <property type="protein sequence ID" value="GKY87413.1"/>
    <property type="molecule type" value="Genomic_DNA"/>
</dbReference>
<reference evidence="7" key="1">
    <citation type="journal article" date="2023" name="Int. J. Syst. Evol. Microbiol.">
        <title>Sinisalibacter aestuarii sp. nov., isolated from estuarine sediment of the Arakawa River.</title>
        <authorList>
            <person name="Arafat S.T."/>
            <person name="Hirano S."/>
            <person name="Sato A."/>
            <person name="Takeuchi K."/>
            <person name="Yasuda T."/>
            <person name="Terahara T."/>
            <person name="Hamada M."/>
            <person name="Kobayashi T."/>
        </authorList>
    </citation>
    <scope>NUCLEOTIDE SEQUENCE</scope>
    <source>
        <strain evidence="7">B-399</strain>
    </source>
</reference>
<dbReference type="CDD" id="cd00221">
    <property type="entry name" value="Vsr"/>
    <property type="match status" value="1"/>
</dbReference>
<gene>
    <name evidence="7" type="ORF">STA1M1_12820</name>
</gene>
<keyword evidence="4 6" id="KW-0378">Hydrolase</keyword>
<evidence type="ECO:0000256" key="5">
    <source>
        <dbReference type="ARBA" id="ARBA00023204"/>
    </source>
</evidence>
<evidence type="ECO:0000313" key="7">
    <source>
        <dbReference type="EMBL" id="GKY87413.1"/>
    </source>
</evidence>
<keyword evidence="8" id="KW-1185">Reference proteome</keyword>
<dbReference type="Gene3D" id="3.40.960.10">
    <property type="entry name" value="VSR Endonuclease"/>
    <property type="match status" value="1"/>
</dbReference>
<dbReference type="RefSeq" id="WP_281841397.1">
    <property type="nucleotide sequence ID" value="NZ_BROH01000002.1"/>
</dbReference>
<dbReference type="GO" id="GO:0004519">
    <property type="term" value="F:endonuclease activity"/>
    <property type="evidence" value="ECO:0007669"/>
    <property type="project" value="UniProtKB-KW"/>
</dbReference>
<keyword evidence="5 6" id="KW-0234">DNA repair</keyword>
<evidence type="ECO:0000256" key="3">
    <source>
        <dbReference type="ARBA" id="ARBA00022763"/>
    </source>
</evidence>
<accession>A0ABQ5LR22</accession>
<dbReference type="Proteomes" id="UP001144205">
    <property type="component" value="Unassembled WGS sequence"/>
</dbReference>
<dbReference type="Pfam" id="PF03852">
    <property type="entry name" value="Vsr"/>
    <property type="match status" value="1"/>
</dbReference>
<comment type="function">
    <text evidence="6">May nick specific sequences that contain T:G mispairs resulting from m5C-deamination.</text>
</comment>
<keyword evidence="2 6" id="KW-0255">Endonuclease</keyword>
<evidence type="ECO:0000256" key="1">
    <source>
        <dbReference type="ARBA" id="ARBA00022722"/>
    </source>
</evidence>
<name>A0ABQ5LR22_9RHOB</name>
<evidence type="ECO:0000256" key="2">
    <source>
        <dbReference type="ARBA" id="ARBA00022759"/>
    </source>
</evidence>
<keyword evidence="1 6" id="KW-0540">Nuclease</keyword>
<organism evidence="7 8">
    <name type="scientific">Sinisalibacter aestuarii</name>
    <dbReference type="NCBI Taxonomy" id="2949426"/>
    <lineage>
        <taxon>Bacteria</taxon>
        <taxon>Pseudomonadati</taxon>
        <taxon>Pseudomonadota</taxon>
        <taxon>Alphaproteobacteria</taxon>
        <taxon>Rhodobacterales</taxon>
        <taxon>Roseobacteraceae</taxon>
        <taxon>Sinisalibacter</taxon>
    </lineage>
</organism>
<dbReference type="InterPro" id="IPR004603">
    <property type="entry name" value="DNA_mismatch_endonuc_vsr"/>
</dbReference>
<sequence>MADIVAPEVRSRMMSRIRGRDTRAEVTLRKGLFARGFRYRVNDKRLPGSPDIVFPKWGAVIFVHGCYWHRHPGCPKAYMPKSRVDFWQAKFDENIRRDQRNIRNLLQTGWRVAVVWECAVIPELQPQSLDAIAAFLTSDVKYVELPREATEK</sequence>
<evidence type="ECO:0000313" key="8">
    <source>
        <dbReference type="Proteomes" id="UP001144205"/>
    </source>
</evidence>
<dbReference type="InterPro" id="IPR011335">
    <property type="entry name" value="Restrct_endonuc-II-like"/>
</dbReference>
<keyword evidence="3 6" id="KW-0227">DNA damage</keyword>